<dbReference type="PROSITE" id="PS51304">
    <property type="entry name" value="GALECTIN"/>
    <property type="match status" value="3"/>
</dbReference>
<accession>A0ABM1B214</accession>
<dbReference type="Gene3D" id="2.60.120.200">
    <property type="match status" value="3"/>
</dbReference>
<evidence type="ECO:0000313" key="4">
    <source>
        <dbReference type="Proteomes" id="UP000694941"/>
    </source>
</evidence>
<protein>
    <recommendedName>
        <fullName evidence="2">Galectin</fullName>
    </recommendedName>
</protein>
<dbReference type="InterPro" id="IPR044156">
    <property type="entry name" value="Galectin-like"/>
</dbReference>
<evidence type="ECO:0000256" key="2">
    <source>
        <dbReference type="RuleBase" id="RU102079"/>
    </source>
</evidence>
<dbReference type="InterPro" id="IPR013320">
    <property type="entry name" value="ConA-like_dom_sf"/>
</dbReference>
<proteinExistence type="predicted"/>
<sequence>MSLINKVIQKAEKEPGLHYRNPSVPHVCAIPGGLSIGTKIFIQGTVPKNPDRFAINLQRGSDPESADIYFHFNPRFQDTVCVVRNSYSGEWGEEEKDGDSPFSPTMPFLMVISAFSNEYEVEVNNNTFTTFKHREGLPLSNVTHLSITGDVIIQAVQIPMEALPKHLRFSIPGETKTGDMFCIRGEVSGDAERFIVNIQCGPGMADDVVFHFNPRFPDGVVVRNTRSDDTWGEEERDGNMPFTPGESFELVICAASDGFHTRVNGQEFIKFDHRLEMHKACTLYIEGDVAIKDVWINSTPTKLPPEFDDDTPRDLQRSSLQQFFSLNDSAVCRISNGFCPGSILVISGAVVKEPSRFSVNLQCDSCEDADILYHFNPRWDDPEGEVVVQNSRDEGVWGEEIRTSEKFPFFPESNFDIQIFCQADNYRVAVNGVSYVEFPHRLDLSRGDHVLVHGDVHIQRVLLL</sequence>
<evidence type="ECO:0000313" key="5">
    <source>
        <dbReference type="RefSeq" id="XP_013773195.1"/>
    </source>
</evidence>
<dbReference type="PANTHER" id="PTHR11346:SF147">
    <property type="entry name" value="GALECTIN"/>
    <property type="match status" value="1"/>
</dbReference>
<name>A0ABM1B214_LIMPO</name>
<dbReference type="RefSeq" id="XP_013773195.1">
    <property type="nucleotide sequence ID" value="XM_013917741.2"/>
</dbReference>
<reference evidence="5" key="1">
    <citation type="submission" date="2025-08" db="UniProtKB">
        <authorList>
            <consortium name="RefSeq"/>
        </authorList>
    </citation>
    <scope>IDENTIFICATION</scope>
    <source>
        <tissue evidence="5">Muscle</tissue>
    </source>
</reference>
<feature type="domain" description="Galectin" evidence="3">
    <location>
        <begin position="26"/>
        <end position="161"/>
    </location>
</feature>
<dbReference type="GeneID" id="106458256"/>
<dbReference type="SMART" id="SM00276">
    <property type="entry name" value="GLECT"/>
    <property type="match status" value="3"/>
</dbReference>
<feature type="domain" description="Galectin" evidence="3">
    <location>
        <begin position="167"/>
        <end position="297"/>
    </location>
</feature>
<feature type="domain" description="Galectin" evidence="3">
    <location>
        <begin position="330"/>
        <end position="464"/>
    </location>
</feature>
<evidence type="ECO:0000259" key="3">
    <source>
        <dbReference type="PROSITE" id="PS51304"/>
    </source>
</evidence>
<organism evidence="4 5">
    <name type="scientific">Limulus polyphemus</name>
    <name type="common">Atlantic horseshoe crab</name>
    <dbReference type="NCBI Taxonomy" id="6850"/>
    <lineage>
        <taxon>Eukaryota</taxon>
        <taxon>Metazoa</taxon>
        <taxon>Ecdysozoa</taxon>
        <taxon>Arthropoda</taxon>
        <taxon>Chelicerata</taxon>
        <taxon>Merostomata</taxon>
        <taxon>Xiphosura</taxon>
        <taxon>Limulidae</taxon>
        <taxon>Limulus</taxon>
    </lineage>
</organism>
<dbReference type="SUPFAM" id="SSF49899">
    <property type="entry name" value="Concanavalin A-like lectins/glucanases"/>
    <property type="match status" value="3"/>
</dbReference>
<dbReference type="SMART" id="SM00908">
    <property type="entry name" value="Gal-bind_lectin"/>
    <property type="match status" value="3"/>
</dbReference>
<dbReference type="Proteomes" id="UP000694941">
    <property type="component" value="Unplaced"/>
</dbReference>
<gene>
    <name evidence="5" type="primary">LOC106458256</name>
</gene>
<keyword evidence="4" id="KW-1185">Reference proteome</keyword>
<dbReference type="PANTHER" id="PTHR11346">
    <property type="entry name" value="GALECTIN"/>
    <property type="match status" value="1"/>
</dbReference>
<dbReference type="InterPro" id="IPR001079">
    <property type="entry name" value="Galectin_CRD"/>
</dbReference>
<dbReference type="CDD" id="cd00070">
    <property type="entry name" value="GLECT"/>
    <property type="match status" value="3"/>
</dbReference>
<evidence type="ECO:0000256" key="1">
    <source>
        <dbReference type="ARBA" id="ARBA00022734"/>
    </source>
</evidence>
<dbReference type="Pfam" id="PF00337">
    <property type="entry name" value="Gal-bind_lectin"/>
    <property type="match status" value="3"/>
</dbReference>
<keyword evidence="1 2" id="KW-0430">Lectin</keyword>